<reference evidence="4" key="1">
    <citation type="journal article" date="2019" name="Int. J. Syst. Evol. Microbiol.">
        <title>The Global Catalogue of Microorganisms (GCM) 10K type strain sequencing project: providing services to taxonomists for standard genome sequencing and annotation.</title>
        <authorList>
            <consortium name="The Broad Institute Genomics Platform"/>
            <consortium name="The Broad Institute Genome Sequencing Center for Infectious Disease"/>
            <person name="Wu L."/>
            <person name="Ma J."/>
        </authorList>
    </citation>
    <scope>NUCLEOTIDE SEQUENCE [LARGE SCALE GENOMIC DNA]</scope>
    <source>
        <strain evidence="4">NBRC 109019</strain>
    </source>
</reference>
<gene>
    <name evidence="3" type="ORF">GCM10025870_17240</name>
</gene>
<dbReference type="PANTHER" id="PTHR42693:SF43">
    <property type="entry name" value="BLL2667 PROTEIN"/>
    <property type="match status" value="1"/>
</dbReference>
<dbReference type="Proteomes" id="UP001321477">
    <property type="component" value="Chromosome"/>
</dbReference>
<evidence type="ECO:0000259" key="2">
    <source>
        <dbReference type="Pfam" id="PF00884"/>
    </source>
</evidence>
<dbReference type="Pfam" id="PF00884">
    <property type="entry name" value="Sulfatase"/>
    <property type="match status" value="1"/>
</dbReference>
<dbReference type="Gene3D" id="3.30.1120.10">
    <property type="match status" value="1"/>
</dbReference>
<sequence length="510" mass="56608">MPQPYLDEVRGAFDHGYDEQRERTFARQKELGIVPADAELTAPNAQIPLWDELGDDDRLVGTRLFEAYAAMARHTDDHVGRLLDSLDEQGILDDTLVFYILGDNGASAEAGAYGTFNEMAYQNNVLMTTEDITPHLDEIGGPKAFNHIPAGWAHALNTPYQWSKIVASHWGGTRTGMVVRYPGRIPAGEQRDHFTHVIDVVPTILEYAGLPQPDQVNGIPQRPIEGVSFKYALDDDTAEDRHRTQYFEIAGNRGIYHDGWTAVTQHLLPWPDPNDRIPPLDQDDWELYGPDDWTQAHDLAAEMPEKLRELQDRFLIEGAKYNVLPIDDRQRERFDATIANRPDLMGARTSLTLRPGMTRLNENTVLNVKNRSFTVTGFVTLPEGEPARGAIVAQGGSFGGWSFYFHDGRASYAHNFVGMETATVRSDEPIDAGEHVVEVRFDYDGGGAGRGGDITISSDGERVGGGRIERTVPALFSFDEGLDVGFDSLDPVVEDYGTPAVRSPDPSIAW</sequence>
<feature type="domain" description="Sulfatase N-terminal" evidence="2">
    <location>
        <begin position="3"/>
        <end position="209"/>
    </location>
</feature>
<accession>A0ABN6YC52</accession>
<dbReference type="InterPro" id="IPR050738">
    <property type="entry name" value="Sulfatase"/>
</dbReference>
<dbReference type="InterPro" id="IPR000917">
    <property type="entry name" value="Sulfatase_N"/>
</dbReference>
<name>A0ABN6YC52_9MICO</name>
<dbReference type="PANTHER" id="PTHR42693">
    <property type="entry name" value="ARYLSULFATASE FAMILY MEMBER"/>
    <property type="match status" value="1"/>
</dbReference>
<keyword evidence="4" id="KW-1185">Reference proteome</keyword>
<proteinExistence type="inferred from homology"/>
<protein>
    <recommendedName>
        <fullName evidence="2">Sulfatase N-terminal domain-containing protein</fullName>
    </recommendedName>
</protein>
<dbReference type="InterPro" id="IPR017850">
    <property type="entry name" value="Alkaline_phosphatase_core_sf"/>
</dbReference>
<organism evidence="3 4">
    <name type="scientific">Agromyces marinus</name>
    <dbReference type="NCBI Taxonomy" id="1389020"/>
    <lineage>
        <taxon>Bacteria</taxon>
        <taxon>Bacillati</taxon>
        <taxon>Actinomycetota</taxon>
        <taxon>Actinomycetes</taxon>
        <taxon>Micrococcales</taxon>
        <taxon>Microbacteriaceae</taxon>
        <taxon>Agromyces</taxon>
    </lineage>
</organism>
<comment type="similarity">
    <text evidence="1">Belongs to the sulfatase family.</text>
</comment>
<dbReference type="Gene3D" id="3.40.720.10">
    <property type="entry name" value="Alkaline Phosphatase, subunit A"/>
    <property type="match status" value="1"/>
</dbReference>
<evidence type="ECO:0000313" key="4">
    <source>
        <dbReference type="Proteomes" id="UP001321477"/>
    </source>
</evidence>
<dbReference type="EMBL" id="AP027734">
    <property type="protein sequence ID" value="BDZ54651.1"/>
    <property type="molecule type" value="Genomic_DNA"/>
</dbReference>
<dbReference type="SUPFAM" id="SSF53649">
    <property type="entry name" value="Alkaline phosphatase-like"/>
    <property type="match status" value="1"/>
</dbReference>
<evidence type="ECO:0000256" key="1">
    <source>
        <dbReference type="ARBA" id="ARBA00008779"/>
    </source>
</evidence>
<evidence type="ECO:0000313" key="3">
    <source>
        <dbReference type="EMBL" id="BDZ54651.1"/>
    </source>
</evidence>